<evidence type="ECO:0000313" key="3">
    <source>
        <dbReference type="Proteomes" id="UP000183769"/>
    </source>
</evidence>
<dbReference type="Proteomes" id="UP000183769">
    <property type="component" value="Unassembled WGS sequence"/>
</dbReference>
<dbReference type="RefSeq" id="WP_074880359.1">
    <property type="nucleotide sequence ID" value="NZ_FOXI01000019.1"/>
</dbReference>
<name>A0A1I5VNR0_9EURY</name>
<evidence type="ECO:0000256" key="1">
    <source>
        <dbReference type="SAM" id="MobiDB-lite"/>
    </source>
</evidence>
<keyword evidence="3" id="KW-1185">Reference proteome</keyword>
<feature type="region of interest" description="Disordered" evidence="1">
    <location>
        <begin position="119"/>
        <end position="138"/>
    </location>
</feature>
<dbReference type="EMBL" id="FOXI01000019">
    <property type="protein sequence ID" value="SFQ08937.1"/>
    <property type="molecule type" value="Genomic_DNA"/>
</dbReference>
<protein>
    <submittedName>
        <fullName evidence="2">Uncharacterized protein</fullName>
    </submittedName>
</protein>
<evidence type="ECO:0000313" key="2">
    <source>
        <dbReference type="EMBL" id="SFQ08937.1"/>
    </source>
</evidence>
<accession>A0A1I5VNR0</accession>
<gene>
    <name evidence="2" type="ORF">SAMN05216277_1194</name>
</gene>
<dbReference type="AlphaFoldDB" id="A0A1I5VNR0"/>
<proteinExistence type="predicted"/>
<feature type="compositionally biased region" description="Basic and acidic residues" evidence="1">
    <location>
        <begin position="126"/>
        <end position="136"/>
    </location>
</feature>
<sequence length="217" mass="24633">MSSEGVLTEDDEALLDHLEKEGDDDLTVEEVESHVKDLRGDFRELRAQFRKFRRSVDDRLDQLEEGAQQPREGDDQTPLEVYLQMDEEDREDELSTSQSIAVTMHEQWADIAWKLGGGSNYAGEENEQRTGVDTKSKANAKYNPSRLKHRLKKELGWDPASNEVYRGMKALAKISGGEEVVDASSGRVHVRGGQYEYREMATADGADTKRVLWRADQ</sequence>
<feature type="region of interest" description="Disordered" evidence="1">
    <location>
        <begin position="60"/>
        <end position="79"/>
    </location>
</feature>
<reference evidence="3" key="1">
    <citation type="submission" date="2016-10" db="EMBL/GenBank/DDBJ databases">
        <authorList>
            <person name="Varghese N."/>
            <person name="Submissions S."/>
        </authorList>
    </citation>
    <scope>NUCLEOTIDE SEQUENCE [LARGE SCALE GENOMIC DNA]</scope>
    <source>
        <strain evidence="3">CGMCC 1.10329</strain>
    </source>
</reference>
<organism evidence="2 3">
    <name type="scientific">Halolamina pelagica</name>
    <dbReference type="NCBI Taxonomy" id="699431"/>
    <lineage>
        <taxon>Archaea</taxon>
        <taxon>Methanobacteriati</taxon>
        <taxon>Methanobacteriota</taxon>
        <taxon>Stenosarchaea group</taxon>
        <taxon>Halobacteria</taxon>
        <taxon>Halobacteriales</taxon>
        <taxon>Haloferacaceae</taxon>
    </lineage>
</organism>
<dbReference type="OrthoDB" id="214356at2157"/>